<protein>
    <submittedName>
        <fullName evidence="12">Xanthine dehydrogenase molybdopterin binding subunit</fullName>
        <ecNumber evidence="12">1.17.1.4</ecNumber>
    </submittedName>
</protein>
<comment type="caution">
    <text evidence="12">The sequence shown here is derived from an EMBL/GenBank/DDBJ whole genome shotgun (WGS) entry which is preliminary data.</text>
</comment>
<dbReference type="GO" id="GO:0005506">
    <property type="term" value="F:iron ion binding"/>
    <property type="evidence" value="ECO:0007669"/>
    <property type="project" value="InterPro"/>
</dbReference>
<dbReference type="EMBL" id="WSSB01000007">
    <property type="protein sequence ID" value="MXR37074.1"/>
    <property type="molecule type" value="Genomic_DNA"/>
</dbReference>
<accession>A0A845BP98</accession>
<dbReference type="Gene3D" id="3.30.365.10">
    <property type="entry name" value="Aldehyde oxidase/xanthine dehydrogenase, molybdopterin binding domain"/>
    <property type="match status" value="4"/>
</dbReference>
<comment type="similarity">
    <text evidence="3">Belongs to the xanthine dehydrogenase family.</text>
</comment>
<evidence type="ECO:0000256" key="4">
    <source>
        <dbReference type="ARBA" id="ARBA00022714"/>
    </source>
</evidence>
<dbReference type="NCBIfam" id="TIGR02965">
    <property type="entry name" value="xanthine_xdhB"/>
    <property type="match status" value="1"/>
</dbReference>
<dbReference type="InterPro" id="IPR036856">
    <property type="entry name" value="Ald_Oxase/Xan_DH_a/b_sf"/>
</dbReference>
<name>A0A845BP98_9NEIS</name>
<evidence type="ECO:0000256" key="1">
    <source>
        <dbReference type="ARBA" id="ARBA00001924"/>
    </source>
</evidence>
<evidence type="ECO:0000259" key="11">
    <source>
        <dbReference type="SMART" id="SM01008"/>
    </source>
</evidence>
<dbReference type="InterPro" id="IPR014309">
    <property type="entry name" value="Xanthine_DH_Mopterin-bd_su"/>
</dbReference>
<dbReference type="RefSeq" id="WP_160796457.1">
    <property type="nucleotide sequence ID" value="NZ_WSSB01000007.1"/>
</dbReference>
<dbReference type="AlphaFoldDB" id="A0A845BP98"/>
<proteinExistence type="inferred from homology"/>
<dbReference type="Pfam" id="PF01315">
    <property type="entry name" value="Ald_Xan_dh_C"/>
    <property type="match status" value="1"/>
</dbReference>
<reference evidence="12 13" key="1">
    <citation type="submission" date="2019-12" db="EMBL/GenBank/DDBJ databases">
        <title>Neisseriaceae gen. nov. sp. Genome sequencing and assembly.</title>
        <authorList>
            <person name="Liu Z."/>
            <person name="Li A."/>
        </authorList>
    </citation>
    <scope>NUCLEOTIDE SEQUENCE [LARGE SCALE GENOMIC DNA]</scope>
    <source>
        <strain evidence="12 13">B2N2-7</strain>
    </source>
</reference>
<dbReference type="PANTHER" id="PTHR45444">
    <property type="entry name" value="XANTHINE DEHYDROGENASE"/>
    <property type="match status" value="1"/>
</dbReference>
<comment type="cofactor">
    <cofactor evidence="9">
        <name>[2Fe-2S] cluster</name>
        <dbReference type="ChEBI" id="CHEBI:190135"/>
    </cofactor>
</comment>
<dbReference type="InterPro" id="IPR037165">
    <property type="entry name" value="AldOxase/xan_DH_Mopterin-bd_sf"/>
</dbReference>
<evidence type="ECO:0000256" key="7">
    <source>
        <dbReference type="ARBA" id="ARBA00023004"/>
    </source>
</evidence>
<keyword evidence="7" id="KW-0408">Iron</keyword>
<dbReference type="PANTHER" id="PTHR45444:SF3">
    <property type="entry name" value="XANTHINE DEHYDROGENASE"/>
    <property type="match status" value="1"/>
</dbReference>
<keyword evidence="4" id="KW-0001">2Fe-2S</keyword>
<gene>
    <name evidence="12" type="primary">xdhB</name>
    <name evidence="12" type="ORF">GQF02_08825</name>
</gene>
<evidence type="ECO:0000313" key="12">
    <source>
        <dbReference type="EMBL" id="MXR37074.1"/>
    </source>
</evidence>
<dbReference type="FunFam" id="3.30.365.10:FF:000001">
    <property type="entry name" value="Xanthine dehydrogenase oxidase"/>
    <property type="match status" value="1"/>
</dbReference>
<keyword evidence="6 12" id="KW-0560">Oxidoreductase</keyword>
<evidence type="ECO:0000313" key="13">
    <source>
        <dbReference type="Proteomes" id="UP000467214"/>
    </source>
</evidence>
<evidence type="ECO:0000256" key="6">
    <source>
        <dbReference type="ARBA" id="ARBA00023002"/>
    </source>
</evidence>
<sequence length="769" mass="82438">MNAPLSRTNTCVGQAIQHESAHLHVTGHAHYTADVPLPAGALHAAIAYSPHAHARFSTIDCTDMLAAPEVVGVLTARDIPGQNNYGGIRPDDPLLAETLVEYAGQPVCLVVADSHLAARRAARKLSANWQPLAAILDIDSALAADSFLLPTETLVRGDADAALAIAPRHFSGQFEMGGQEHFYLEGQVAVAIPDDDKGVCIRSSTQHPSEIQHIVAHALCLSASQVTVQCRRMGGAFGGKESQAALVATLAALAARHFGRTVSLRLDRDDDMLITGKRHDFRVRYQAGTDAAGHLLALDIELASRCGYSADLSGPVNDRAMLHIDNAYWLPAVRVTSHRLKTHTVSNTAFRGFGGPQGMLAIEAVLDDIARQLGIDPWTVRRRNLYQPHQHTPYGMSVEGAPLARLVDTLAEDGRYADKRRAIDAFNAASPYVKRGLALTPVKFGISFTATHYNQAGALLHIYTDGSVLIHHGGTEMGQGLFTKIAQIVAEELGIHIDRVRVSATDTAKVPNTSATAASSGSDLNGQAAAAAAKCLRSRLEAFAATRFGVSTDDIRFANDDVFAGAHVLSFEELVKAAYFARIQLFATGYYATPDLAYEKGSFQGRPFYYFACGAALAEVAVDTLTGEMRTLSLDVLHDAGHSLNPALDIGQIEGGLMQGLGWLTMEQLVWKNDGTLATHAPSTYKIPSARDWPEASRIRLLQHAPNQADTIHRSKAIGEPPFMLGMAVFFAVRDAVAACASEHCSVSLNAPATEEAILVAVQKARTPQ</sequence>
<dbReference type="Pfam" id="PF02738">
    <property type="entry name" value="MoCoBD_1"/>
    <property type="match status" value="1"/>
</dbReference>
<dbReference type="FunFam" id="3.30.365.10:FF:000002">
    <property type="entry name" value="Xanthine dehydrogenase oxidase"/>
    <property type="match status" value="1"/>
</dbReference>
<comment type="cofactor">
    <cofactor evidence="2">
        <name>FAD</name>
        <dbReference type="ChEBI" id="CHEBI:57692"/>
    </cofactor>
</comment>
<dbReference type="Proteomes" id="UP000467214">
    <property type="component" value="Unassembled WGS sequence"/>
</dbReference>
<evidence type="ECO:0000256" key="5">
    <source>
        <dbReference type="ARBA" id="ARBA00022723"/>
    </source>
</evidence>
<dbReference type="InterPro" id="IPR016208">
    <property type="entry name" value="Ald_Oxase/xanthine_DH-like"/>
</dbReference>
<dbReference type="GO" id="GO:0004854">
    <property type="term" value="F:xanthine dehydrogenase activity"/>
    <property type="evidence" value="ECO:0007669"/>
    <property type="project" value="UniProtKB-EC"/>
</dbReference>
<dbReference type="GO" id="GO:0030151">
    <property type="term" value="F:molybdenum ion binding"/>
    <property type="evidence" value="ECO:0007669"/>
    <property type="project" value="InterPro"/>
</dbReference>
<dbReference type="Pfam" id="PF20256">
    <property type="entry name" value="MoCoBD_2"/>
    <property type="match status" value="1"/>
</dbReference>
<dbReference type="GO" id="GO:0051537">
    <property type="term" value="F:2 iron, 2 sulfur cluster binding"/>
    <property type="evidence" value="ECO:0007669"/>
    <property type="project" value="UniProtKB-KW"/>
</dbReference>
<organism evidence="12 13">
    <name type="scientific">Craterilacuibacter sinensis</name>
    <dbReference type="NCBI Taxonomy" id="2686017"/>
    <lineage>
        <taxon>Bacteria</taxon>
        <taxon>Pseudomonadati</taxon>
        <taxon>Pseudomonadota</taxon>
        <taxon>Betaproteobacteria</taxon>
        <taxon>Neisseriales</taxon>
        <taxon>Neisseriaceae</taxon>
        <taxon>Craterilacuibacter</taxon>
    </lineage>
</organism>
<comment type="cofactor">
    <cofactor evidence="10">
        <name>Mo-molybdopterin cytosine dinucleotide</name>
        <dbReference type="ChEBI" id="CHEBI:71308"/>
    </cofactor>
</comment>
<dbReference type="InterPro" id="IPR046867">
    <property type="entry name" value="AldOxase/xan_DH_MoCoBD2"/>
</dbReference>
<comment type="cofactor">
    <cofactor evidence="1">
        <name>Mo-molybdopterin</name>
        <dbReference type="ChEBI" id="CHEBI:71302"/>
    </cofactor>
</comment>
<dbReference type="InterPro" id="IPR000674">
    <property type="entry name" value="Ald_Oxase/Xan_DH_a/b"/>
</dbReference>
<evidence type="ECO:0000256" key="8">
    <source>
        <dbReference type="ARBA" id="ARBA00023014"/>
    </source>
</evidence>
<evidence type="ECO:0000256" key="3">
    <source>
        <dbReference type="ARBA" id="ARBA00006849"/>
    </source>
</evidence>
<dbReference type="EC" id="1.17.1.4" evidence="12"/>
<dbReference type="SMART" id="SM01008">
    <property type="entry name" value="Ald_Xan_dh_C"/>
    <property type="match status" value="1"/>
</dbReference>
<keyword evidence="8" id="KW-0411">Iron-sulfur</keyword>
<evidence type="ECO:0000256" key="10">
    <source>
        <dbReference type="ARBA" id="ARBA00053029"/>
    </source>
</evidence>
<keyword evidence="13" id="KW-1185">Reference proteome</keyword>
<keyword evidence="5" id="KW-0479">Metal-binding</keyword>
<dbReference type="SUPFAM" id="SSF56003">
    <property type="entry name" value="Molybdenum cofactor-binding domain"/>
    <property type="match status" value="1"/>
</dbReference>
<evidence type="ECO:0000256" key="2">
    <source>
        <dbReference type="ARBA" id="ARBA00001974"/>
    </source>
</evidence>
<feature type="domain" description="Aldehyde oxidase/xanthine dehydrogenase a/b hammerhead" evidence="11">
    <location>
        <begin position="26"/>
        <end position="133"/>
    </location>
</feature>
<dbReference type="Gene3D" id="3.90.1170.50">
    <property type="entry name" value="Aldehyde oxidase/xanthine dehydrogenase, a/b hammerhead"/>
    <property type="match status" value="1"/>
</dbReference>
<dbReference type="InterPro" id="IPR008274">
    <property type="entry name" value="AldOxase/xan_DH_MoCoBD1"/>
</dbReference>
<evidence type="ECO:0000256" key="9">
    <source>
        <dbReference type="ARBA" id="ARBA00034078"/>
    </source>
</evidence>
<dbReference type="SUPFAM" id="SSF54665">
    <property type="entry name" value="CO dehydrogenase molybdoprotein N-domain-like"/>
    <property type="match status" value="1"/>
</dbReference>